<keyword evidence="1" id="KW-1185">Reference proteome</keyword>
<reference evidence="2" key="1">
    <citation type="submission" date="2016-11" db="UniProtKB">
        <authorList>
            <consortium name="WormBaseParasite"/>
        </authorList>
    </citation>
    <scope>IDENTIFICATION</scope>
</reference>
<dbReference type="Proteomes" id="UP000095287">
    <property type="component" value="Unplaced"/>
</dbReference>
<dbReference type="WBParaSite" id="L893_g12503.t1">
    <property type="protein sequence ID" value="L893_g12503.t1"/>
    <property type="gene ID" value="L893_g12503"/>
</dbReference>
<organism evidence="1 2">
    <name type="scientific">Steinernema glaseri</name>
    <dbReference type="NCBI Taxonomy" id="37863"/>
    <lineage>
        <taxon>Eukaryota</taxon>
        <taxon>Metazoa</taxon>
        <taxon>Ecdysozoa</taxon>
        <taxon>Nematoda</taxon>
        <taxon>Chromadorea</taxon>
        <taxon>Rhabditida</taxon>
        <taxon>Tylenchina</taxon>
        <taxon>Panagrolaimomorpha</taxon>
        <taxon>Strongyloidoidea</taxon>
        <taxon>Steinernematidae</taxon>
        <taxon>Steinernema</taxon>
    </lineage>
</organism>
<proteinExistence type="predicted"/>
<evidence type="ECO:0000313" key="2">
    <source>
        <dbReference type="WBParaSite" id="L893_g12503.t1"/>
    </source>
</evidence>
<evidence type="ECO:0000313" key="1">
    <source>
        <dbReference type="Proteomes" id="UP000095287"/>
    </source>
</evidence>
<name>A0A1I7Y486_9BILA</name>
<protein>
    <submittedName>
        <fullName evidence="2">Uncharacterized protein</fullName>
    </submittedName>
</protein>
<sequence length="19" mass="2374">MSITPHYEERRLAKKETRK</sequence>
<dbReference type="AlphaFoldDB" id="A0A1I7Y486"/>
<accession>A0A1I7Y486</accession>